<dbReference type="InterPro" id="IPR021326">
    <property type="entry name" value="DUF2931"/>
</dbReference>
<organism evidence="1 2">
    <name type="scientific">Chryseobacterium wanjuense</name>
    <dbReference type="NCBI Taxonomy" id="356305"/>
    <lineage>
        <taxon>Bacteria</taxon>
        <taxon>Pseudomonadati</taxon>
        <taxon>Bacteroidota</taxon>
        <taxon>Flavobacteriia</taxon>
        <taxon>Flavobacteriales</taxon>
        <taxon>Weeksellaceae</taxon>
        <taxon>Chryseobacterium group</taxon>
        <taxon>Chryseobacterium</taxon>
    </lineage>
</organism>
<dbReference type="Pfam" id="PF11153">
    <property type="entry name" value="DUF2931"/>
    <property type="match status" value="1"/>
</dbReference>
<dbReference type="Proteomes" id="UP000199469">
    <property type="component" value="Unassembled WGS sequence"/>
</dbReference>
<protein>
    <recommendedName>
        <fullName evidence="3">DUF2931 family protein</fullName>
    </recommendedName>
</protein>
<reference evidence="2" key="1">
    <citation type="submission" date="2016-10" db="EMBL/GenBank/DDBJ databases">
        <authorList>
            <person name="Varghese N."/>
            <person name="Submissions S."/>
        </authorList>
    </citation>
    <scope>NUCLEOTIDE SEQUENCE [LARGE SCALE GENOMIC DNA]</scope>
    <source>
        <strain evidence="2">DSM 17724</strain>
    </source>
</reference>
<dbReference type="EMBL" id="FOIU01000003">
    <property type="protein sequence ID" value="SEW47909.1"/>
    <property type="molecule type" value="Genomic_DNA"/>
</dbReference>
<accession>A0A1I0S140</accession>
<gene>
    <name evidence="1" type="ORF">SAMN05421841_3659</name>
</gene>
<proteinExistence type="predicted"/>
<dbReference type="AlphaFoldDB" id="A0A1I0S140"/>
<evidence type="ECO:0008006" key="3">
    <source>
        <dbReference type="Google" id="ProtNLM"/>
    </source>
</evidence>
<sequence length="363" mass="42868">MPPNTVKEIYRMDKTIKILFFFILLFQNIRCQKMKEEKLPEFNVEISSPNNDMIVTPVEDKIITLEGIPATLPYGSSSGTWGTSGKGWTEQHGTPIGADITYFSRYEDTFYHLKADFPVDKIKEYMQRAYAQREASLYDKPLEEYKNLGRNERYSNAENPYNSFTTLVFGFAPKGMVVVWLRFRAVQIELGKFQAEVIKDDKALEQKFFSKLSVTREEMKKNRFMDVKPKEWDDYRRKYSWKPLFTSENKALKLFESNISYYNGEEEVILRPWIDKIPIKERAIPKELNFTWETAKDEQYIGRAFFNWLETDDQFENAGENFNVEFKIAPDNKSFEVLVGGYPIKIDSTRIFKTEREFHDSYK</sequence>
<evidence type="ECO:0000313" key="1">
    <source>
        <dbReference type="EMBL" id="SEW47909.1"/>
    </source>
</evidence>
<evidence type="ECO:0000313" key="2">
    <source>
        <dbReference type="Proteomes" id="UP000199469"/>
    </source>
</evidence>
<keyword evidence="2" id="KW-1185">Reference proteome</keyword>
<name>A0A1I0S140_9FLAO</name>
<dbReference type="STRING" id="356305.SAMN05421841_3659"/>